<sequence>MKLDEINRILIENNVLHTMHMDIEPISFKYNLLLSLSDDENSRDKVSLYFYDVSSVKMKDIGGGLTQFMHLKISIIDIFNDRNKYIIEDIEDEKLSFEFNAVDFLG</sequence>
<dbReference type="Proteomes" id="UP000319138">
    <property type="component" value="Unassembled WGS sequence"/>
</dbReference>
<proteinExistence type="predicted"/>
<organism evidence="1 2">
    <name type="scientific">Gilliamella apicola</name>
    <dbReference type="NCBI Taxonomy" id="1196095"/>
    <lineage>
        <taxon>Bacteria</taxon>
        <taxon>Pseudomonadati</taxon>
        <taxon>Pseudomonadota</taxon>
        <taxon>Gammaproteobacteria</taxon>
        <taxon>Orbales</taxon>
        <taxon>Orbaceae</taxon>
        <taxon>Gilliamella</taxon>
    </lineage>
</organism>
<reference evidence="1 2" key="1">
    <citation type="submission" date="2019-07" db="EMBL/GenBank/DDBJ databases">
        <title>Gilliamella genomes.</title>
        <authorList>
            <person name="Zheng H."/>
        </authorList>
    </citation>
    <scope>NUCLEOTIDE SEQUENCE [LARGE SCALE GENOMIC DNA]</scope>
    <source>
        <strain evidence="1 2">W8131</strain>
    </source>
</reference>
<protein>
    <submittedName>
        <fullName evidence="1">Uncharacterized protein</fullName>
    </submittedName>
</protein>
<evidence type="ECO:0000313" key="1">
    <source>
        <dbReference type="EMBL" id="TSJ91705.1"/>
    </source>
</evidence>
<dbReference type="AlphaFoldDB" id="A0A556RS38"/>
<gene>
    <name evidence="1" type="ORF">FPQ14_00045</name>
</gene>
<comment type="caution">
    <text evidence="1">The sequence shown here is derived from an EMBL/GenBank/DDBJ whole genome shotgun (WGS) entry which is preliminary data.</text>
</comment>
<dbReference type="EMBL" id="VMHL01000001">
    <property type="protein sequence ID" value="TSJ91705.1"/>
    <property type="molecule type" value="Genomic_DNA"/>
</dbReference>
<dbReference type="RefSeq" id="WP_144187353.1">
    <property type="nucleotide sequence ID" value="NZ_VMHL01000001.1"/>
</dbReference>
<evidence type="ECO:0000313" key="2">
    <source>
        <dbReference type="Proteomes" id="UP000319138"/>
    </source>
</evidence>
<name>A0A556RS38_9GAMM</name>
<accession>A0A556RS38</accession>